<sequence length="60" mass="6716">MCPVDVRSGFPTLIVARSGSSTETPIQVVLLPFAFFLFLFLFFFCLHSPRPVFVLSAIVH</sequence>
<feature type="transmembrane region" description="Helical" evidence="1">
    <location>
        <begin position="26"/>
        <end position="46"/>
    </location>
</feature>
<evidence type="ECO:0000256" key="1">
    <source>
        <dbReference type="SAM" id="Phobius"/>
    </source>
</evidence>
<keyword evidence="1" id="KW-0812">Transmembrane</keyword>
<name>A0A5N7C2X2_PETAA</name>
<gene>
    <name evidence="2" type="ORF">BDV23DRAFT_159052</name>
</gene>
<accession>A0A5N7C2X2</accession>
<keyword evidence="1" id="KW-0472">Membrane</keyword>
<dbReference type="EMBL" id="ML735278">
    <property type="protein sequence ID" value="KAE8388444.1"/>
    <property type="molecule type" value="Genomic_DNA"/>
</dbReference>
<keyword evidence="1" id="KW-1133">Transmembrane helix</keyword>
<evidence type="ECO:0000313" key="2">
    <source>
        <dbReference type="EMBL" id="KAE8388444.1"/>
    </source>
</evidence>
<dbReference type="AlphaFoldDB" id="A0A5N7C2X2"/>
<organism evidence="2">
    <name type="scientific">Petromyces alliaceus</name>
    <name type="common">Aspergillus alliaceus</name>
    <dbReference type="NCBI Taxonomy" id="209559"/>
    <lineage>
        <taxon>Eukaryota</taxon>
        <taxon>Fungi</taxon>
        <taxon>Dikarya</taxon>
        <taxon>Ascomycota</taxon>
        <taxon>Pezizomycotina</taxon>
        <taxon>Eurotiomycetes</taxon>
        <taxon>Eurotiomycetidae</taxon>
        <taxon>Eurotiales</taxon>
        <taxon>Aspergillaceae</taxon>
        <taxon>Aspergillus</taxon>
        <taxon>Aspergillus subgen. Circumdati</taxon>
    </lineage>
</organism>
<reference evidence="2" key="1">
    <citation type="submission" date="2019-04" db="EMBL/GenBank/DDBJ databases">
        <title>Friends and foes A comparative genomics studyof 23 Aspergillus species from section Flavi.</title>
        <authorList>
            <consortium name="DOE Joint Genome Institute"/>
            <person name="Kjaerbolling I."/>
            <person name="Vesth T."/>
            <person name="Frisvad J.C."/>
            <person name="Nybo J.L."/>
            <person name="Theobald S."/>
            <person name="Kildgaard S."/>
            <person name="Isbrandt T."/>
            <person name="Kuo A."/>
            <person name="Sato A."/>
            <person name="Lyhne E.K."/>
            <person name="Kogle M.E."/>
            <person name="Wiebenga A."/>
            <person name="Kun R.S."/>
            <person name="Lubbers R.J."/>
            <person name="Makela M.R."/>
            <person name="Barry K."/>
            <person name="Chovatia M."/>
            <person name="Clum A."/>
            <person name="Daum C."/>
            <person name="Haridas S."/>
            <person name="He G."/>
            <person name="LaButti K."/>
            <person name="Lipzen A."/>
            <person name="Mondo S."/>
            <person name="Riley R."/>
            <person name="Salamov A."/>
            <person name="Simmons B.A."/>
            <person name="Magnuson J.K."/>
            <person name="Henrissat B."/>
            <person name="Mortensen U.H."/>
            <person name="Larsen T.O."/>
            <person name="Devries R.P."/>
            <person name="Grigoriev I.V."/>
            <person name="Machida M."/>
            <person name="Baker S.E."/>
            <person name="Andersen M.R."/>
        </authorList>
    </citation>
    <scope>NUCLEOTIDE SEQUENCE [LARGE SCALE GENOMIC DNA]</scope>
    <source>
        <strain evidence="2">IBT 14317</strain>
    </source>
</reference>
<protein>
    <submittedName>
        <fullName evidence="2">Uncharacterized protein</fullName>
    </submittedName>
</protein>
<dbReference type="Proteomes" id="UP000326877">
    <property type="component" value="Unassembled WGS sequence"/>
</dbReference>
<proteinExistence type="predicted"/>